<dbReference type="Proteomes" id="UP000215896">
    <property type="component" value="Unassembled WGS sequence"/>
</dbReference>
<evidence type="ECO:0000313" key="7">
    <source>
        <dbReference type="EMBL" id="OYO16136.1"/>
    </source>
</evidence>
<dbReference type="InterPro" id="IPR051601">
    <property type="entry name" value="Serine_prot/Carboxylest_S33"/>
</dbReference>
<evidence type="ECO:0000259" key="6">
    <source>
        <dbReference type="Pfam" id="PF08386"/>
    </source>
</evidence>
<dbReference type="AlphaFoldDB" id="A0A255GNI7"/>
<evidence type="ECO:0000256" key="3">
    <source>
        <dbReference type="ARBA" id="ARBA00022801"/>
    </source>
</evidence>
<dbReference type="Pfam" id="PF08386">
    <property type="entry name" value="Abhydrolase_4"/>
    <property type="match status" value="1"/>
</dbReference>
<dbReference type="SUPFAM" id="SSF53474">
    <property type="entry name" value="alpha/beta-Hydrolases"/>
    <property type="match status" value="1"/>
</dbReference>
<keyword evidence="8" id="KW-1185">Reference proteome</keyword>
<evidence type="ECO:0000256" key="5">
    <source>
        <dbReference type="SAM" id="SignalP"/>
    </source>
</evidence>
<evidence type="ECO:0000313" key="8">
    <source>
        <dbReference type="Proteomes" id="UP000215896"/>
    </source>
</evidence>
<name>A0A255GNI7_9ACTN</name>
<proteinExistence type="inferred from homology"/>
<protein>
    <recommendedName>
        <fullName evidence="6">Peptidase S33 tripeptidyl aminopeptidase-like C-terminal domain-containing protein</fullName>
    </recommendedName>
</protein>
<comment type="similarity">
    <text evidence="1">Belongs to the peptidase S33 family.</text>
</comment>
<dbReference type="InterPro" id="IPR013595">
    <property type="entry name" value="Pept_S33_TAP-like_C"/>
</dbReference>
<organism evidence="7 8">
    <name type="scientific">Enemella evansiae</name>
    <dbReference type="NCBI Taxonomy" id="2016499"/>
    <lineage>
        <taxon>Bacteria</taxon>
        <taxon>Bacillati</taxon>
        <taxon>Actinomycetota</taxon>
        <taxon>Actinomycetes</taxon>
        <taxon>Propionibacteriales</taxon>
        <taxon>Propionibacteriaceae</taxon>
        <taxon>Enemella</taxon>
    </lineage>
</organism>
<feature type="chain" id="PRO_5012220007" description="Peptidase S33 tripeptidyl aminopeptidase-like C-terminal domain-containing protein" evidence="5">
    <location>
        <begin position="24"/>
        <end position="531"/>
    </location>
</feature>
<dbReference type="PANTHER" id="PTHR43248">
    <property type="entry name" value="2-SUCCINYL-6-HYDROXY-2,4-CYCLOHEXADIENE-1-CARBOXYLATE SYNTHASE"/>
    <property type="match status" value="1"/>
</dbReference>
<feature type="signal peptide" evidence="5">
    <location>
        <begin position="1"/>
        <end position="23"/>
    </location>
</feature>
<dbReference type="GO" id="GO:0016787">
    <property type="term" value="F:hydrolase activity"/>
    <property type="evidence" value="ECO:0007669"/>
    <property type="project" value="UniProtKB-KW"/>
</dbReference>
<evidence type="ECO:0000256" key="1">
    <source>
        <dbReference type="ARBA" id="ARBA00010088"/>
    </source>
</evidence>
<dbReference type="PANTHER" id="PTHR43248:SF29">
    <property type="entry name" value="TRIPEPTIDYL AMINOPEPTIDASE"/>
    <property type="match status" value="1"/>
</dbReference>
<feature type="domain" description="Peptidase S33 tripeptidyl aminopeptidase-like C-terminal" evidence="6">
    <location>
        <begin position="431"/>
        <end position="530"/>
    </location>
</feature>
<dbReference type="Gene3D" id="3.40.50.1820">
    <property type="entry name" value="alpha/beta hydrolase"/>
    <property type="match status" value="1"/>
</dbReference>
<dbReference type="PROSITE" id="PS51257">
    <property type="entry name" value="PROKAR_LIPOPROTEIN"/>
    <property type="match status" value="1"/>
</dbReference>
<reference evidence="7 8" key="1">
    <citation type="submission" date="2017-07" db="EMBL/GenBank/DDBJ databases">
        <title>Draft whole genome sequences of clinical Proprionibacteriaceae strains.</title>
        <authorList>
            <person name="Bernier A.-M."/>
            <person name="Bernard K."/>
            <person name="Domingo M.-C."/>
        </authorList>
    </citation>
    <scope>NUCLEOTIDE SEQUENCE [LARGE SCALE GENOMIC DNA]</scope>
    <source>
        <strain evidence="7 8">NML 030167</strain>
    </source>
</reference>
<dbReference type="OrthoDB" id="3930934at2"/>
<gene>
    <name evidence="7" type="ORF">CGZ94_05315</name>
</gene>
<dbReference type="RefSeq" id="WP_094405006.1">
    <property type="nucleotide sequence ID" value="NZ_NMVO01000005.1"/>
</dbReference>
<evidence type="ECO:0000256" key="4">
    <source>
        <dbReference type="SAM" id="MobiDB-lite"/>
    </source>
</evidence>
<accession>A0A255GNI7</accession>
<feature type="region of interest" description="Disordered" evidence="4">
    <location>
        <begin position="23"/>
        <end position="82"/>
    </location>
</feature>
<sequence length="531" mass="56060">MRARLGIGWLLALAMTVTGCSAAAPAPAPAPDPALFGTPQPAATRPAGEATAPDRPQLPIPEVTPTGLVDPPPGAGPTRYQQQRLDWKRCTIGNRAYECANALAPLDAERPDERAVTLALLKVPASRQPRLGTLFVNPGGPGEGGRWLAAGLQRTGLEQYDIVGWDPRGTGASTPVRCTDPAQTDTLLAADSSPDDETERAAYRQLNADFGRACLANSGELLEHISTVDTVRDLDLLRGLVGDPKLQFLGYSYGTAIGSRYAQMYPDRVGTIVLDSAVNVIPDDQSVVQAMGFDRALTEFADWCAGRNCSLGSDRAAVLAQITGLFDRADGAPIPAGGNRPLTQSLAVTGVISSLYGTESGWPKLLEAIEQARAGDGRALLEMADSYEGRSADGRYATRAYAFDAIRCLDRPDKGLAAADAKAEQETRQAPIFGRYFGPDYVCPSWPVPPKPMPGPVTAPGVSQILVIGTTGDSATPYEYAPRMARELGAARLLTYQGEGHAAYGGKSKCVDDAVVQTFTTGVPATDLTCS</sequence>
<evidence type="ECO:0000256" key="2">
    <source>
        <dbReference type="ARBA" id="ARBA00022729"/>
    </source>
</evidence>
<dbReference type="EMBL" id="NMVO01000005">
    <property type="protein sequence ID" value="OYO16136.1"/>
    <property type="molecule type" value="Genomic_DNA"/>
</dbReference>
<keyword evidence="2 5" id="KW-0732">Signal</keyword>
<dbReference type="InterPro" id="IPR029058">
    <property type="entry name" value="AB_hydrolase_fold"/>
</dbReference>
<comment type="caution">
    <text evidence="7">The sequence shown here is derived from an EMBL/GenBank/DDBJ whole genome shotgun (WGS) entry which is preliminary data.</text>
</comment>
<keyword evidence="3" id="KW-0378">Hydrolase</keyword>